<dbReference type="Proteomes" id="UP001596388">
    <property type="component" value="Unassembled WGS sequence"/>
</dbReference>
<dbReference type="EMBL" id="JBHTAG010000003">
    <property type="protein sequence ID" value="MFC7098307.1"/>
    <property type="molecule type" value="Genomic_DNA"/>
</dbReference>
<feature type="domain" description="Putative peptidase inhibitor" evidence="1">
    <location>
        <begin position="1"/>
        <end position="83"/>
    </location>
</feature>
<dbReference type="GeneID" id="79270769"/>
<dbReference type="AlphaFoldDB" id="A0ABD5X3Y1"/>
<reference evidence="2 3" key="1">
    <citation type="journal article" date="2019" name="Int. J. Syst. Evol. Microbiol.">
        <title>The Global Catalogue of Microorganisms (GCM) 10K type strain sequencing project: providing services to taxonomists for standard genome sequencing and annotation.</title>
        <authorList>
            <consortium name="The Broad Institute Genomics Platform"/>
            <consortium name="The Broad Institute Genome Sequencing Center for Infectious Disease"/>
            <person name="Wu L."/>
            <person name="Ma J."/>
        </authorList>
    </citation>
    <scope>NUCLEOTIDE SEQUENCE [LARGE SCALE GENOMIC DNA]</scope>
    <source>
        <strain evidence="2 3">DT55</strain>
    </source>
</reference>
<evidence type="ECO:0000313" key="3">
    <source>
        <dbReference type="Proteomes" id="UP001596388"/>
    </source>
</evidence>
<dbReference type="RefSeq" id="WP_276237190.1">
    <property type="nucleotide sequence ID" value="NZ_CP119989.1"/>
</dbReference>
<sequence length="97" mass="9945">MYLSHPVRQMCDDPVPGERATLVVELADGADDAAFADAVADLGGAVEAELRFDSYRIVVDETAVAQLCALSGLAVVETDNAVGYGGDAGEDVDGGVD</sequence>
<proteinExistence type="predicted"/>
<evidence type="ECO:0000259" key="1">
    <source>
        <dbReference type="Pfam" id="PF26036"/>
    </source>
</evidence>
<dbReference type="Pfam" id="PF26036">
    <property type="entry name" value="Peptidase_inhib_put"/>
    <property type="match status" value="1"/>
</dbReference>
<evidence type="ECO:0000313" key="2">
    <source>
        <dbReference type="EMBL" id="MFC7098307.1"/>
    </source>
</evidence>
<keyword evidence="3" id="KW-1185">Reference proteome</keyword>
<organism evidence="2 3">
    <name type="scientific">Halobaculum marinum</name>
    <dbReference type="NCBI Taxonomy" id="3031996"/>
    <lineage>
        <taxon>Archaea</taxon>
        <taxon>Methanobacteriati</taxon>
        <taxon>Methanobacteriota</taxon>
        <taxon>Stenosarchaea group</taxon>
        <taxon>Halobacteria</taxon>
        <taxon>Halobacteriales</taxon>
        <taxon>Haloferacaceae</taxon>
        <taxon>Halobaculum</taxon>
    </lineage>
</organism>
<comment type="caution">
    <text evidence="2">The sequence shown here is derived from an EMBL/GenBank/DDBJ whole genome shotgun (WGS) entry which is preliminary data.</text>
</comment>
<protein>
    <recommendedName>
        <fullName evidence="1">Putative peptidase inhibitor domain-containing protein</fullName>
    </recommendedName>
</protein>
<name>A0ABD5X3Y1_9EURY</name>
<accession>A0ABD5X3Y1</accession>
<dbReference type="InterPro" id="IPR058957">
    <property type="entry name" value="Peptidase_inhib_put_dom"/>
</dbReference>
<gene>
    <name evidence="2" type="ORF">ACFQKD_13430</name>
</gene>